<comment type="function">
    <text evidence="2">Antitoxin component of a type II toxin-antitoxin (TA) system.</text>
</comment>
<evidence type="ECO:0000313" key="4">
    <source>
        <dbReference type="Proteomes" id="UP001596413"/>
    </source>
</evidence>
<gene>
    <name evidence="3" type="ORF">ACFQLX_03405</name>
</gene>
<dbReference type="RefSeq" id="WP_386411745.1">
    <property type="nucleotide sequence ID" value="NZ_JBHSZO010000004.1"/>
</dbReference>
<dbReference type="Gene3D" id="3.40.1620.10">
    <property type="entry name" value="YefM-like domain"/>
    <property type="match status" value="1"/>
</dbReference>
<name>A0ABW2G8X4_9ACTN</name>
<accession>A0ABW2G8X4</accession>
<comment type="caution">
    <text evidence="3">The sequence shown here is derived from an EMBL/GenBank/DDBJ whole genome shotgun (WGS) entry which is preliminary data.</text>
</comment>
<dbReference type="InterPro" id="IPR006442">
    <property type="entry name" value="Antitoxin_Phd/YefM"/>
</dbReference>
<dbReference type="EMBL" id="JBHSZO010000004">
    <property type="protein sequence ID" value="MFC7217223.1"/>
    <property type="molecule type" value="Genomic_DNA"/>
</dbReference>
<dbReference type="NCBIfam" id="TIGR01552">
    <property type="entry name" value="phd_fam"/>
    <property type="match status" value="1"/>
</dbReference>
<proteinExistence type="inferred from homology"/>
<dbReference type="InterPro" id="IPR036165">
    <property type="entry name" value="YefM-like_sf"/>
</dbReference>
<dbReference type="SUPFAM" id="SSF143120">
    <property type="entry name" value="YefM-like"/>
    <property type="match status" value="1"/>
</dbReference>
<reference evidence="4" key="1">
    <citation type="journal article" date="2019" name="Int. J. Syst. Evol. Microbiol.">
        <title>The Global Catalogue of Microorganisms (GCM) 10K type strain sequencing project: providing services to taxonomists for standard genome sequencing and annotation.</title>
        <authorList>
            <consortium name="The Broad Institute Genomics Platform"/>
            <consortium name="The Broad Institute Genome Sequencing Center for Infectious Disease"/>
            <person name="Wu L."/>
            <person name="Ma J."/>
        </authorList>
    </citation>
    <scope>NUCLEOTIDE SEQUENCE [LARGE SCALE GENOMIC DNA]</scope>
    <source>
        <strain evidence="4">CGMCC 1.13681</strain>
    </source>
</reference>
<evidence type="ECO:0000256" key="1">
    <source>
        <dbReference type="ARBA" id="ARBA00009981"/>
    </source>
</evidence>
<dbReference type="Pfam" id="PF02604">
    <property type="entry name" value="PhdYeFM_antitox"/>
    <property type="match status" value="1"/>
</dbReference>
<evidence type="ECO:0000313" key="3">
    <source>
        <dbReference type="EMBL" id="MFC7217223.1"/>
    </source>
</evidence>
<evidence type="ECO:0000256" key="2">
    <source>
        <dbReference type="RuleBase" id="RU362080"/>
    </source>
</evidence>
<dbReference type="Proteomes" id="UP001596413">
    <property type="component" value="Unassembled WGS sequence"/>
</dbReference>
<comment type="similarity">
    <text evidence="1 2">Belongs to the phD/YefM antitoxin family.</text>
</comment>
<sequence length="85" mass="9247">MTVVSASEVSRNFSAMVDRAGKGERIEIIRNGRLVAALVPIADTGNGKAVKDRLKPLTYPGDEDWYEDIAATRALLTEGGDPWDE</sequence>
<keyword evidence="4" id="KW-1185">Reference proteome</keyword>
<organism evidence="3 4">
    <name type="scientific">Streptomyces polyrhachis</name>
    <dbReference type="NCBI Taxonomy" id="1282885"/>
    <lineage>
        <taxon>Bacteria</taxon>
        <taxon>Bacillati</taxon>
        <taxon>Actinomycetota</taxon>
        <taxon>Actinomycetes</taxon>
        <taxon>Kitasatosporales</taxon>
        <taxon>Streptomycetaceae</taxon>
        <taxon>Streptomyces</taxon>
    </lineage>
</organism>
<protein>
    <recommendedName>
        <fullName evidence="2">Antitoxin</fullName>
    </recommendedName>
</protein>